<dbReference type="Gene3D" id="3.30.420.100">
    <property type="match status" value="1"/>
</dbReference>
<reference evidence="9" key="1">
    <citation type="submission" date="2010-02" db="EMBL/GenBank/DDBJ databases">
        <title>Complete sequence of Desulfurivibrio alkaliphilus AHT2.</title>
        <authorList>
            <consortium name="US DOE Joint Genome Institute"/>
            <person name="Pitluck S."/>
            <person name="Chertkov O."/>
            <person name="Detter J.C."/>
            <person name="Han C."/>
            <person name="Tapia R."/>
            <person name="Larimer F."/>
            <person name="Land M."/>
            <person name="Hauser L."/>
            <person name="Kyrpides N."/>
            <person name="Mikhailova N."/>
            <person name="Sorokin D.Y."/>
            <person name="Muyzer G."/>
            <person name="Woyke T."/>
        </authorList>
    </citation>
    <scope>NUCLEOTIDE SEQUENCE [LARGE SCALE GENOMIC DNA]</scope>
    <source>
        <strain evidence="9">DSM 19089 / UNIQEM U267 / AHT2</strain>
    </source>
</reference>
<dbReference type="STRING" id="589865.DaAHT2_1436"/>
<evidence type="ECO:0000256" key="2">
    <source>
        <dbReference type="ARBA" id="ARBA00022730"/>
    </source>
</evidence>
<dbReference type="HOGENOM" id="CLU_098841_0_1_7"/>
<dbReference type="GO" id="GO:0005840">
    <property type="term" value="C:ribosome"/>
    <property type="evidence" value="ECO:0007669"/>
    <property type="project" value="UniProtKB-KW"/>
</dbReference>
<dbReference type="FunCoup" id="D6Z3K6">
    <property type="interactions" value="553"/>
</dbReference>
<evidence type="ECO:0000256" key="1">
    <source>
        <dbReference type="ARBA" id="ARBA00007116"/>
    </source>
</evidence>
<keyword evidence="2 7" id="KW-0699">rRNA-binding</keyword>
<comment type="similarity">
    <text evidence="1 7">Belongs to the universal ribosomal protein uL18 family.</text>
</comment>
<evidence type="ECO:0000256" key="6">
    <source>
        <dbReference type="ARBA" id="ARBA00035197"/>
    </source>
</evidence>
<dbReference type="HAMAP" id="MF_01337_B">
    <property type="entry name" value="Ribosomal_uL18_B"/>
    <property type="match status" value="1"/>
</dbReference>
<comment type="subunit">
    <text evidence="7">Part of the 50S ribosomal subunit; part of the 5S rRNA/L5/L18/L25 subcomplex. Contacts the 5S and 23S rRNAs.</text>
</comment>
<comment type="function">
    <text evidence="7">This is one of the proteins that bind and probably mediate the attachment of the 5S RNA into the large ribosomal subunit, where it forms part of the central protuberance.</text>
</comment>
<dbReference type="InterPro" id="IPR004389">
    <property type="entry name" value="Ribosomal_uL18_bac-type"/>
</dbReference>
<protein>
    <recommendedName>
        <fullName evidence="6 7">Large ribosomal subunit protein uL18</fullName>
    </recommendedName>
</protein>
<dbReference type="GO" id="GO:0005737">
    <property type="term" value="C:cytoplasm"/>
    <property type="evidence" value="ECO:0007669"/>
    <property type="project" value="UniProtKB-ARBA"/>
</dbReference>
<gene>
    <name evidence="7" type="primary">rplR</name>
    <name evidence="8" type="ordered locus">DaAHT2_1436</name>
</gene>
<dbReference type="KEGG" id="dak:DaAHT2_1436"/>
<evidence type="ECO:0000313" key="9">
    <source>
        <dbReference type="Proteomes" id="UP000001508"/>
    </source>
</evidence>
<accession>D6Z3K6</accession>
<keyword evidence="3 7" id="KW-0694">RNA-binding</keyword>
<proteinExistence type="inferred from homology"/>
<dbReference type="GO" id="GO:0008097">
    <property type="term" value="F:5S rRNA binding"/>
    <property type="evidence" value="ECO:0007669"/>
    <property type="project" value="TreeGrafter"/>
</dbReference>
<dbReference type="GO" id="GO:0006412">
    <property type="term" value="P:translation"/>
    <property type="evidence" value="ECO:0007669"/>
    <property type="project" value="UniProtKB-UniRule"/>
</dbReference>
<evidence type="ECO:0000313" key="8">
    <source>
        <dbReference type="EMBL" id="ADH86131.1"/>
    </source>
</evidence>
<dbReference type="PANTHER" id="PTHR12899:SF3">
    <property type="entry name" value="LARGE RIBOSOMAL SUBUNIT PROTEIN UL18M"/>
    <property type="match status" value="1"/>
</dbReference>
<dbReference type="eggNOG" id="COG0256">
    <property type="taxonomic scope" value="Bacteria"/>
</dbReference>
<dbReference type="NCBIfam" id="TIGR00060">
    <property type="entry name" value="L18_bact"/>
    <property type="match status" value="1"/>
</dbReference>
<dbReference type="Proteomes" id="UP000001508">
    <property type="component" value="Chromosome"/>
</dbReference>
<dbReference type="PANTHER" id="PTHR12899">
    <property type="entry name" value="39S RIBOSOMAL PROTEIN L18, MITOCHONDRIAL"/>
    <property type="match status" value="1"/>
</dbReference>
<dbReference type="InParanoid" id="D6Z3K6"/>
<dbReference type="GO" id="GO:0003735">
    <property type="term" value="F:structural constituent of ribosome"/>
    <property type="evidence" value="ECO:0007669"/>
    <property type="project" value="InterPro"/>
</dbReference>
<keyword evidence="9" id="KW-1185">Reference proteome</keyword>
<evidence type="ECO:0000256" key="4">
    <source>
        <dbReference type="ARBA" id="ARBA00022980"/>
    </source>
</evidence>
<dbReference type="RefSeq" id="WP_013163659.1">
    <property type="nucleotide sequence ID" value="NC_014216.1"/>
</dbReference>
<dbReference type="EMBL" id="CP001940">
    <property type="protein sequence ID" value="ADH86131.1"/>
    <property type="molecule type" value="Genomic_DNA"/>
</dbReference>
<evidence type="ECO:0000256" key="3">
    <source>
        <dbReference type="ARBA" id="ARBA00022884"/>
    </source>
</evidence>
<organism evidence="8 9">
    <name type="scientific">Desulfurivibrio alkaliphilus (strain DSM 19089 / UNIQEM U267 / AHT2)</name>
    <dbReference type="NCBI Taxonomy" id="589865"/>
    <lineage>
        <taxon>Bacteria</taxon>
        <taxon>Pseudomonadati</taxon>
        <taxon>Thermodesulfobacteriota</taxon>
        <taxon>Desulfobulbia</taxon>
        <taxon>Desulfobulbales</taxon>
        <taxon>Desulfobulbaceae</taxon>
        <taxon>Desulfurivibrio</taxon>
    </lineage>
</organism>
<dbReference type="Pfam" id="PF00861">
    <property type="entry name" value="Ribosomal_L18p"/>
    <property type="match status" value="1"/>
</dbReference>
<dbReference type="InterPro" id="IPR005484">
    <property type="entry name" value="Ribosomal_uL18_bac/plant/anim"/>
</dbReference>
<evidence type="ECO:0000256" key="7">
    <source>
        <dbReference type="HAMAP-Rule" id="MF_01337"/>
    </source>
</evidence>
<sequence length="121" mass="13354">MAKTSMRAAAREKRIKRIRKNITGTAQRPRLRVFKSARHIYGQLIDDSAGHTLAAMSTKSKDFQPSEEKGKIALAKQVGLRLAELAKAKGVEEVVFDRGGYIYHGRVKALSDGAREGGLNF</sequence>
<evidence type="ECO:0000256" key="5">
    <source>
        <dbReference type="ARBA" id="ARBA00023274"/>
    </source>
</evidence>
<dbReference type="GO" id="GO:1990904">
    <property type="term" value="C:ribonucleoprotein complex"/>
    <property type="evidence" value="ECO:0007669"/>
    <property type="project" value="UniProtKB-KW"/>
</dbReference>
<dbReference type="InterPro" id="IPR057268">
    <property type="entry name" value="Ribosomal_L18"/>
</dbReference>
<dbReference type="AlphaFoldDB" id="D6Z3K6"/>
<keyword evidence="5 7" id="KW-0687">Ribonucleoprotein</keyword>
<dbReference type="FunFam" id="3.30.420.100:FF:000001">
    <property type="entry name" value="50S ribosomal protein L18"/>
    <property type="match status" value="1"/>
</dbReference>
<dbReference type="CDD" id="cd00432">
    <property type="entry name" value="Ribosomal_L18_L5e"/>
    <property type="match status" value="1"/>
</dbReference>
<keyword evidence="4 7" id="KW-0689">Ribosomal protein</keyword>
<dbReference type="SUPFAM" id="SSF53137">
    <property type="entry name" value="Translational machinery components"/>
    <property type="match status" value="1"/>
</dbReference>
<dbReference type="OrthoDB" id="9810939at2"/>
<name>D6Z3K6_DESAT</name>